<comment type="caution">
    <text evidence="4">The sequence shown here is derived from an EMBL/GenBank/DDBJ whole genome shotgun (WGS) entry which is preliminary data.</text>
</comment>
<dbReference type="SUPFAM" id="SSF55073">
    <property type="entry name" value="Nucleotide cyclase"/>
    <property type="match status" value="1"/>
</dbReference>
<dbReference type="InterPro" id="IPR043128">
    <property type="entry name" value="Rev_trsase/Diguanyl_cyclase"/>
</dbReference>
<dbReference type="Pfam" id="PF00563">
    <property type="entry name" value="EAL"/>
    <property type="match status" value="1"/>
</dbReference>
<dbReference type="SMART" id="SM00091">
    <property type="entry name" value="PAS"/>
    <property type="match status" value="1"/>
</dbReference>
<dbReference type="PROSITE" id="PS50883">
    <property type="entry name" value="EAL"/>
    <property type="match status" value="1"/>
</dbReference>
<evidence type="ECO:0000259" key="3">
    <source>
        <dbReference type="PROSITE" id="PS50887"/>
    </source>
</evidence>
<dbReference type="SMART" id="SM00267">
    <property type="entry name" value="GGDEF"/>
    <property type="match status" value="1"/>
</dbReference>
<dbReference type="InterPro" id="IPR001633">
    <property type="entry name" value="EAL_dom"/>
</dbReference>
<dbReference type="Gene3D" id="3.30.70.270">
    <property type="match status" value="1"/>
</dbReference>
<dbReference type="CDD" id="cd01948">
    <property type="entry name" value="EAL"/>
    <property type="match status" value="1"/>
</dbReference>
<dbReference type="PANTHER" id="PTHR44757:SF2">
    <property type="entry name" value="BIOFILM ARCHITECTURE MAINTENANCE PROTEIN MBAA"/>
    <property type="match status" value="1"/>
</dbReference>
<dbReference type="InterPro" id="IPR029787">
    <property type="entry name" value="Nucleotide_cyclase"/>
</dbReference>
<dbReference type="SUPFAM" id="SSF141868">
    <property type="entry name" value="EAL domain-like"/>
    <property type="match status" value="1"/>
</dbReference>
<dbReference type="Proteomes" id="UP000305233">
    <property type="component" value="Unassembled WGS sequence"/>
</dbReference>
<evidence type="ECO:0000313" key="4">
    <source>
        <dbReference type="EMBL" id="THJ64630.1"/>
    </source>
</evidence>
<dbReference type="OrthoDB" id="23692at2"/>
<dbReference type="SMART" id="SM00052">
    <property type="entry name" value="EAL"/>
    <property type="match status" value="1"/>
</dbReference>
<dbReference type="CDD" id="cd00130">
    <property type="entry name" value="PAS"/>
    <property type="match status" value="1"/>
</dbReference>
<dbReference type="PROSITE" id="PS50887">
    <property type="entry name" value="GGDEF"/>
    <property type="match status" value="1"/>
</dbReference>
<proteinExistence type="predicted"/>
<dbReference type="Pfam" id="PF00990">
    <property type="entry name" value="GGDEF"/>
    <property type="match status" value="1"/>
</dbReference>
<dbReference type="EMBL" id="SSWH01000022">
    <property type="protein sequence ID" value="THJ64630.1"/>
    <property type="molecule type" value="Genomic_DNA"/>
</dbReference>
<dbReference type="SUPFAM" id="SSF55785">
    <property type="entry name" value="PYP-like sensor domain (PAS domain)"/>
    <property type="match status" value="1"/>
</dbReference>
<dbReference type="NCBIfam" id="TIGR00254">
    <property type="entry name" value="GGDEF"/>
    <property type="match status" value="1"/>
</dbReference>
<dbReference type="RefSeq" id="WP_136455774.1">
    <property type="nucleotide sequence ID" value="NZ_SSWH01000022.1"/>
</dbReference>
<dbReference type="InterPro" id="IPR035965">
    <property type="entry name" value="PAS-like_dom_sf"/>
</dbReference>
<feature type="domain" description="EAL" evidence="2">
    <location>
        <begin position="321"/>
        <end position="577"/>
    </location>
</feature>
<feature type="domain" description="GGDEF" evidence="3">
    <location>
        <begin position="180"/>
        <end position="312"/>
    </location>
</feature>
<dbReference type="NCBIfam" id="TIGR00229">
    <property type="entry name" value="sensory_box"/>
    <property type="match status" value="1"/>
</dbReference>
<keyword evidence="5" id="KW-1185">Reference proteome</keyword>
<name>A0A4S5E046_9MICC</name>
<evidence type="ECO:0000313" key="5">
    <source>
        <dbReference type="Proteomes" id="UP000305233"/>
    </source>
</evidence>
<feature type="region of interest" description="Disordered" evidence="1">
    <location>
        <begin position="579"/>
        <end position="598"/>
    </location>
</feature>
<evidence type="ECO:0000259" key="2">
    <source>
        <dbReference type="PROSITE" id="PS50883"/>
    </source>
</evidence>
<dbReference type="InterPro" id="IPR052155">
    <property type="entry name" value="Biofilm_reg_signaling"/>
</dbReference>
<dbReference type="AlphaFoldDB" id="A0A4S5E046"/>
<dbReference type="InterPro" id="IPR000160">
    <property type="entry name" value="GGDEF_dom"/>
</dbReference>
<dbReference type="CDD" id="cd01949">
    <property type="entry name" value="GGDEF"/>
    <property type="match status" value="1"/>
</dbReference>
<organism evidence="4 5">
    <name type="scientific">Arthrobacter echini</name>
    <dbReference type="NCBI Taxonomy" id="1529066"/>
    <lineage>
        <taxon>Bacteria</taxon>
        <taxon>Bacillati</taxon>
        <taxon>Actinomycetota</taxon>
        <taxon>Actinomycetes</taxon>
        <taxon>Micrococcales</taxon>
        <taxon>Micrococcaceae</taxon>
        <taxon>Arthrobacter</taxon>
    </lineage>
</organism>
<protein>
    <submittedName>
        <fullName evidence="4">EAL domain-containing protein</fullName>
    </submittedName>
</protein>
<dbReference type="Pfam" id="PF13426">
    <property type="entry name" value="PAS_9"/>
    <property type="match status" value="1"/>
</dbReference>
<dbReference type="InterPro" id="IPR000014">
    <property type="entry name" value="PAS"/>
</dbReference>
<dbReference type="InterPro" id="IPR035919">
    <property type="entry name" value="EAL_sf"/>
</dbReference>
<dbReference type="Gene3D" id="3.30.450.20">
    <property type="entry name" value="PAS domain"/>
    <property type="match status" value="1"/>
</dbReference>
<sequence length="605" mass="65231">MITAADYEQLFAHAPCGYLITDEKWLITAANATFLAWTGYTSDDVVGTFLARMMPMGDRLLHTTRSVPQMQLTGTVSEVSLEIVDASGKPRAALLTATRSVNHDGGVEHRVIIFSAHERRRYELELVSARRRAEESEARSVRAEAGLQHLALHDSLTSLPNRAGLALILERGLTGRAPGASIAVLFVDLDHFKSVNDSLGHNAGDELLTVVAQRLSSTLSSAGTVARLAGDEFVVVEHVGSATDATVLAERLLEMVNRPLEIEGLEVVCSASIGIALADDESSEPEKLLRWADIAMYRAKARGRNTWEVHDPSEVDPAVNRMRLLGELRHGIEGGQLRVHYQPRMTIATSVISGVEALVRWEHPTRGLLQPAEFIDLAEESGLIRELGAWVLDAAVQQGAQWSRLGDGNAPVSIAVNLSARQLADPQLACMVQASLTRYGFDPSLLTLEITETALMENPVMARKVLTTLKALGVGLAIDDFGTGYASLTYLKEFPIDELKIDRSFVSGLGTSDGDCAIVSSCIQLAHAVGIRAVAEGVETDYQRSTLLTMGCDLAQGFHYSRPLAPELLEDWITAQPPSVASGRAAGPGPAHAEPDDDVEMLAAV</sequence>
<accession>A0A4S5E046</accession>
<dbReference type="PANTHER" id="PTHR44757">
    <property type="entry name" value="DIGUANYLATE CYCLASE DGCP"/>
    <property type="match status" value="1"/>
</dbReference>
<evidence type="ECO:0000256" key="1">
    <source>
        <dbReference type="SAM" id="MobiDB-lite"/>
    </source>
</evidence>
<gene>
    <name evidence="4" type="ORF">E8P82_14565</name>
</gene>
<reference evidence="4 5" key="1">
    <citation type="submission" date="2019-04" db="EMBL/GenBank/DDBJ databases">
        <authorList>
            <person name="Liu Q."/>
            <person name="Xin Y.-H."/>
        </authorList>
    </citation>
    <scope>NUCLEOTIDE SEQUENCE [LARGE SCALE GENOMIC DNA]</scope>
    <source>
        <strain evidence="4 5">AM23</strain>
    </source>
</reference>
<dbReference type="Gene3D" id="3.20.20.450">
    <property type="entry name" value="EAL domain"/>
    <property type="match status" value="1"/>
</dbReference>